<accession>A0ABR1VXR5</accession>
<feature type="transmembrane region" description="Helical" evidence="8">
    <location>
        <begin position="94"/>
        <end position="114"/>
    </location>
</feature>
<dbReference type="EMBL" id="JAQQWL010000004">
    <property type="protein sequence ID" value="KAK8076028.1"/>
    <property type="molecule type" value="Genomic_DNA"/>
</dbReference>
<dbReference type="Proteomes" id="UP001480595">
    <property type="component" value="Unassembled WGS sequence"/>
</dbReference>
<feature type="transmembrane region" description="Helical" evidence="8">
    <location>
        <begin position="347"/>
        <end position="370"/>
    </location>
</feature>
<feature type="transmembrane region" description="Helical" evidence="8">
    <location>
        <begin position="282"/>
        <end position="301"/>
    </location>
</feature>
<reference evidence="9 10" key="1">
    <citation type="submission" date="2023-01" db="EMBL/GenBank/DDBJ databases">
        <title>Analysis of 21 Apiospora genomes using comparative genomics revels a genus with tremendous synthesis potential of carbohydrate active enzymes and secondary metabolites.</title>
        <authorList>
            <person name="Sorensen T."/>
        </authorList>
    </citation>
    <scope>NUCLEOTIDE SEQUENCE [LARGE SCALE GENOMIC DNA]</scope>
    <source>
        <strain evidence="9 10">CBS 135458</strain>
    </source>
</reference>
<comment type="subcellular location">
    <subcellularLocation>
        <location evidence="1">Cell membrane</location>
        <topology evidence="1">Multi-pass membrane protein</topology>
    </subcellularLocation>
</comment>
<keyword evidence="6 8" id="KW-0472">Membrane</keyword>
<protein>
    <recommendedName>
        <fullName evidence="11">MFS transporter</fullName>
    </recommendedName>
</protein>
<feature type="transmembrane region" description="Helical" evidence="8">
    <location>
        <begin position="57"/>
        <end position="82"/>
    </location>
</feature>
<dbReference type="InterPro" id="IPR036259">
    <property type="entry name" value="MFS_trans_sf"/>
</dbReference>
<feature type="transmembrane region" description="Helical" evidence="8">
    <location>
        <begin position="410"/>
        <end position="432"/>
    </location>
</feature>
<dbReference type="InterPro" id="IPR011701">
    <property type="entry name" value="MFS"/>
</dbReference>
<dbReference type="PANTHER" id="PTHR23502">
    <property type="entry name" value="MAJOR FACILITATOR SUPERFAMILY"/>
    <property type="match status" value="1"/>
</dbReference>
<evidence type="ECO:0000256" key="1">
    <source>
        <dbReference type="ARBA" id="ARBA00004651"/>
    </source>
</evidence>
<evidence type="ECO:0000256" key="4">
    <source>
        <dbReference type="ARBA" id="ARBA00022692"/>
    </source>
</evidence>
<evidence type="ECO:0008006" key="11">
    <source>
        <dbReference type="Google" id="ProtNLM"/>
    </source>
</evidence>
<evidence type="ECO:0000256" key="2">
    <source>
        <dbReference type="ARBA" id="ARBA00022448"/>
    </source>
</evidence>
<evidence type="ECO:0000256" key="8">
    <source>
        <dbReference type="SAM" id="Phobius"/>
    </source>
</evidence>
<evidence type="ECO:0000313" key="10">
    <source>
        <dbReference type="Proteomes" id="UP001480595"/>
    </source>
</evidence>
<keyword evidence="2" id="KW-0813">Transport</keyword>
<feature type="compositionally biased region" description="Low complexity" evidence="7">
    <location>
        <begin position="458"/>
        <end position="476"/>
    </location>
</feature>
<dbReference type="Gene3D" id="1.20.1250.20">
    <property type="entry name" value="MFS general substrate transporter like domains"/>
    <property type="match status" value="1"/>
</dbReference>
<feature type="transmembrane region" description="Helical" evidence="8">
    <location>
        <begin position="322"/>
        <end position="341"/>
    </location>
</feature>
<evidence type="ECO:0000256" key="3">
    <source>
        <dbReference type="ARBA" id="ARBA00022475"/>
    </source>
</evidence>
<keyword evidence="5 8" id="KW-1133">Transmembrane helix</keyword>
<comment type="caution">
    <text evidence="9">The sequence shown here is derived from an EMBL/GenBank/DDBJ whole genome shotgun (WGS) entry which is preliminary data.</text>
</comment>
<evidence type="ECO:0000256" key="6">
    <source>
        <dbReference type="ARBA" id="ARBA00023136"/>
    </source>
</evidence>
<proteinExistence type="predicted"/>
<dbReference type="PANTHER" id="PTHR23502:SF186">
    <property type="entry name" value="MAJOR FACILITATOR SUPERFAMILY (MFS) PROFILE DOMAIN-CONTAINING PROTEIN"/>
    <property type="match status" value="1"/>
</dbReference>
<feature type="region of interest" description="Disordered" evidence="7">
    <location>
        <begin position="458"/>
        <end position="519"/>
    </location>
</feature>
<gene>
    <name evidence="9" type="ORF">PG994_003300</name>
</gene>
<evidence type="ECO:0000256" key="5">
    <source>
        <dbReference type="ARBA" id="ARBA00022989"/>
    </source>
</evidence>
<feature type="transmembrane region" description="Helical" evidence="8">
    <location>
        <begin position="377"/>
        <end position="398"/>
    </location>
</feature>
<dbReference type="SUPFAM" id="SSF103473">
    <property type="entry name" value="MFS general substrate transporter"/>
    <property type="match status" value="1"/>
</dbReference>
<evidence type="ECO:0000313" key="9">
    <source>
        <dbReference type="EMBL" id="KAK8076028.1"/>
    </source>
</evidence>
<feature type="compositionally biased region" description="Low complexity" evidence="7">
    <location>
        <begin position="502"/>
        <end position="519"/>
    </location>
</feature>
<dbReference type="RefSeq" id="XP_066718987.1">
    <property type="nucleotide sequence ID" value="XM_066854709.1"/>
</dbReference>
<feature type="transmembrane region" description="Helical" evidence="8">
    <location>
        <begin position="195"/>
        <end position="215"/>
    </location>
</feature>
<feature type="transmembrane region" description="Helical" evidence="8">
    <location>
        <begin position="153"/>
        <end position="174"/>
    </location>
</feature>
<dbReference type="GeneID" id="92087772"/>
<feature type="transmembrane region" description="Helical" evidence="8">
    <location>
        <begin position="126"/>
        <end position="147"/>
    </location>
</feature>
<name>A0ABR1VXR5_9PEZI</name>
<dbReference type="Pfam" id="PF07690">
    <property type="entry name" value="MFS_1"/>
    <property type="match status" value="1"/>
</dbReference>
<organism evidence="9 10">
    <name type="scientific">Apiospora phragmitis</name>
    <dbReference type="NCBI Taxonomy" id="2905665"/>
    <lineage>
        <taxon>Eukaryota</taxon>
        <taxon>Fungi</taxon>
        <taxon>Dikarya</taxon>
        <taxon>Ascomycota</taxon>
        <taxon>Pezizomycotina</taxon>
        <taxon>Sordariomycetes</taxon>
        <taxon>Xylariomycetidae</taxon>
        <taxon>Amphisphaeriales</taxon>
        <taxon>Apiosporaceae</taxon>
        <taxon>Apiospora</taxon>
    </lineage>
</organism>
<keyword evidence="10" id="KW-1185">Reference proteome</keyword>
<sequence length="519" mass="55838">MAGIIAYFRQLFYPAGISHQIIQYPYKGSGTSSSPYILAFIDHDPSDPQQLPRWKKLVCTILVAFATLAVTFISSAYLGAVPGIMADFEISDDLAVLGVSVFVLGFALGPLLWAPLSALWTTTLFFYTYLVVTAFNVGCAVANSFATLVVLRFFAGTFGSSTLTNSGAIIADMYSANERGPIVGGYLGEAAGWRWVYGLFAIFTGVVLLLVTAVVPETYAPLLLAKRAEELSKVTGKSFAAQTHINKTQTTLGQQFKNIHDVSSLARRLRDSTWMVPQTSQLSFLGAAVGMPIGVLHGIYVNKEYVRLAAQHDGFLPPEVRLRVGIFASMALPAGLFLFVWTKGPEIHWIVPILGTAIFSYGLVVLFLSLTNYLVDTYVIFAASTVLRSLFGAGFPLFTTPMLRALGFHWAGSVPAFLAAACVPVPLVFYLYGVRIRRKGKYAAQAAEMLKKLRDNANTATAPATTPATTTNTGNNDSGALVAKHASRNTSGAELLAPSTVGSEMEMSRMSSRGEGAEP</sequence>
<keyword evidence="3" id="KW-1003">Cell membrane</keyword>
<keyword evidence="4 8" id="KW-0812">Transmembrane</keyword>
<evidence type="ECO:0000256" key="7">
    <source>
        <dbReference type="SAM" id="MobiDB-lite"/>
    </source>
</evidence>